<gene>
    <name evidence="1" type="ORF">ACFFLI_09385</name>
</gene>
<dbReference type="Proteomes" id="UP001589691">
    <property type="component" value="Unassembled WGS sequence"/>
</dbReference>
<dbReference type="Gene3D" id="1.10.1900.10">
    <property type="entry name" value="c-terminal domain of poly(a) binding protein"/>
    <property type="match status" value="1"/>
</dbReference>
<dbReference type="Pfam" id="PF06304">
    <property type="entry name" value="DUF1048"/>
    <property type="match status" value="1"/>
</dbReference>
<accession>A0ABV5WV96</accession>
<protein>
    <submittedName>
        <fullName evidence="1">DUF1048 domain-containing protein</fullName>
    </submittedName>
</protein>
<dbReference type="RefSeq" id="WP_137642145.1">
    <property type="nucleotide sequence ID" value="NZ_BJEA01000004.1"/>
</dbReference>
<name>A0ABV5WV96_9LACO</name>
<organism evidence="1 2">
    <name type="scientific">Lactiplantibacillus modestisalitolerans</name>
    <dbReference type="NCBI Taxonomy" id="1457219"/>
    <lineage>
        <taxon>Bacteria</taxon>
        <taxon>Bacillati</taxon>
        <taxon>Bacillota</taxon>
        <taxon>Bacilli</taxon>
        <taxon>Lactobacillales</taxon>
        <taxon>Lactobacillaceae</taxon>
        <taxon>Lactiplantibacillus</taxon>
    </lineage>
</organism>
<sequence>MNLFDQLTGHDMTRQQRAFQTKIDQLPADYQQTWQQINAQIWQFSDFSGRNLYPILEGLVDLFTESAAEGLTVTAVTGSDLTAFLTEVAHVTGASNYRDRLRQQLNQSIAKQLGK</sequence>
<keyword evidence="2" id="KW-1185">Reference proteome</keyword>
<comment type="caution">
    <text evidence="1">The sequence shown here is derived from an EMBL/GenBank/DDBJ whole genome shotgun (WGS) entry which is preliminary data.</text>
</comment>
<reference evidence="1 2" key="1">
    <citation type="submission" date="2024-09" db="EMBL/GenBank/DDBJ databases">
        <authorList>
            <person name="Sun Q."/>
            <person name="Mori K."/>
        </authorList>
    </citation>
    <scope>NUCLEOTIDE SEQUENCE [LARGE SCALE GENOMIC DNA]</scope>
    <source>
        <strain evidence="1 2">TBRC 4576</strain>
    </source>
</reference>
<dbReference type="InterPro" id="IPR008316">
    <property type="entry name" value="UCP029876"/>
</dbReference>
<evidence type="ECO:0000313" key="2">
    <source>
        <dbReference type="Proteomes" id="UP001589691"/>
    </source>
</evidence>
<dbReference type="SUPFAM" id="SSF158560">
    <property type="entry name" value="BH3980-like"/>
    <property type="match status" value="1"/>
</dbReference>
<evidence type="ECO:0000313" key="1">
    <source>
        <dbReference type="EMBL" id="MFB9770072.1"/>
    </source>
</evidence>
<dbReference type="EMBL" id="JBHLZY010000025">
    <property type="protein sequence ID" value="MFB9770072.1"/>
    <property type="molecule type" value="Genomic_DNA"/>
</dbReference>
<proteinExistence type="predicted"/>